<feature type="domain" description="Creatinase N-terminal" evidence="7">
    <location>
        <begin position="39"/>
        <end position="148"/>
    </location>
</feature>
<dbReference type="EMBL" id="HBGN01022797">
    <property type="protein sequence ID" value="CAD9336969.1"/>
    <property type="molecule type" value="Transcribed_RNA"/>
</dbReference>
<dbReference type="InterPro" id="IPR033740">
    <property type="entry name" value="Pept_M24B"/>
</dbReference>
<dbReference type="SUPFAM" id="SSF55920">
    <property type="entry name" value="Creatinase/aminopeptidase"/>
    <property type="match status" value="1"/>
</dbReference>
<dbReference type="Pfam" id="PF16189">
    <property type="entry name" value="Creatinase_N_2"/>
    <property type="match status" value="1"/>
</dbReference>
<evidence type="ECO:0000256" key="5">
    <source>
        <dbReference type="ARBA" id="ARBA00023211"/>
    </source>
</evidence>
<reference evidence="9" key="1">
    <citation type="submission" date="2021-01" db="EMBL/GenBank/DDBJ databases">
        <authorList>
            <person name="Corre E."/>
            <person name="Pelletier E."/>
            <person name="Niang G."/>
            <person name="Scheremetjew M."/>
            <person name="Finn R."/>
            <person name="Kale V."/>
            <person name="Holt S."/>
            <person name="Cochrane G."/>
            <person name="Meng A."/>
            <person name="Brown T."/>
            <person name="Cohen L."/>
        </authorList>
    </citation>
    <scope>NUCLEOTIDE SEQUENCE</scope>
    <source>
        <strain evidence="9">Pop2</strain>
    </source>
</reference>
<feature type="domain" description="Peptidase M24 C-terminal" evidence="8">
    <location>
        <begin position="634"/>
        <end position="695"/>
    </location>
</feature>
<dbReference type="AlphaFoldDB" id="A0A6U3YFX8"/>
<evidence type="ECO:0000256" key="4">
    <source>
        <dbReference type="ARBA" id="ARBA00022801"/>
    </source>
</evidence>
<evidence type="ECO:0000259" key="8">
    <source>
        <dbReference type="Pfam" id="PF16188"/>
    </source>
</evidence>
<evidence type="ECO:0008006" key="10">
    <source>
        <dbReference type="Google" id="ProtNLM"/>
    </source>
</evidence>
<dbReference type="Pfam" id="PF00557">
    <property type="entry name" value="Peptidase_M24"/>
    <property type="match status" value="1"/>
</dbReference>
<dbReference type="GO" id="GO:0070006">
    <property type="term" value="F:metalloaminopeptidase activity"/>
    <property type="evidence" value="ECO:0007669"/>
    <property type="project" value="InterPro"/>
</dbReference>
<dbReference type="GO" id="GO:0005737">
    <property type="term" value="C:cytoplasm"/>
    <property type="evidence" value="ECO:0007669"/>
    <property type="project" value="UniProtKB-ARBA"/>
</dbReference>
<dbReference type="FunFam" id="3.90.230.10:FF:000007">
    <property type="entry name" value="Xaa-Pro aminopeptidase P"/>
    <property type="match status" value="1"/>
</dbReference>
<dbReference type="SUPFAM" id="SSF53092">
    <property type="entry name" value="Creatinase/prolidase N-terminal domain"/>
    <property type="match status" value="1"/>
</dbReference>
<dbReference type="InterPro" id="IPR000994">
    <property type="entry name" value="Pept_M24"/>
</dbReference>
<dbReference type="InterPro" id="IPR050422">
    <property type="entry name" value="X-Pro_aminopeptidase_P"/>
</dbReference>
<dbReference type="Gene3D" id="3.40.350.10">
    <property type="entry name" value="Creatinase/prolidase N-terminal domain"/>
    <property type="match status" value="2"/>
</dbReference>
<organism evidence="9">
    <name type="scientific">Ditylum brightwellii</name>
    <dbReference type="NCBI Taxonomy" id="49249"/>
    <lineage>
        <taxon>Eukaryota</taxon>
        <taxon>Sar</taxon>
        <taxon>Stramenopiles</taxon>
        <taxon>Ochrophyta</taxon>
        <taxon>Bacillariophyta</taxon>
        <taxon>Mediophyceae</taxon>
        <taxon>Lithodesmiophycidae</taxon>
        <taxon>Lithodesmiales</taxon>
        <taxon>Lithodesmiaceae</taxon>
        <taxon>Ditylum</taxon>
    </lineage>
</organism>
<dbReference type="InterPro" id="IPR032416">
    <property type="entry name" value="Peptidase_M24_C"/>
</dbReference>
<evidence type="ECO:0000259" key="7">
    <source>
        <dbReference type="Pfam" id="PF01321"/>
    </source>
</evidence>
<comment type="cofactor">
    <cofactor evidence="1">
        <name>Mn(2+)</name>
        <dbReference type="ChEBI" id="CHEBI:29035"/>
    </cofactor>
</comment>
<evidence type="ECO:0000256" key="1">
    <source>
        <dbReference type="ARBA" id="ARBA00001936"/>
    </source>
</evidence>
<dbReference type="Gene3D" id="3.90.230.10">
    <property type="entry name" value="Creatinase/methionine aminopeptidase superfamily"/>
    <property type="match status" value="1"/>
</dbReference>
<dbReference type="InterPro" id="IPR036005">
    <property type="entry name" value="Creatinase/aminopeptidase-like"/>
</dbReference>
<dbReference type="InterPro" id="IPR029149">
    <property type="entry name" value="Creatin/AminoP/Spt16_N"/>
</dbReference>
<evidence type="ECO:0000259" key="6">
    <source>
        <dbReference type="Pfam" id="PF00557"/>
    </source>
</evidence>
<proteinExistence type="inferred from homology"/>
<protein>
    <recommendedName>
        <fullName evidence="10">Xaa-Pro aminopeptidase P</fullName>
    </recommendedName>
</protein>
<dbReference type="Pfam" id="PF01321">
    <property type="entry name" value="Creatinase_N"/>
    <property type="match status" value="1"/>
</dbReference>
<keyword evidence="5" id="KW-0464">Manganese</keyword>
<dbReference type="FunFam" id="3.40.350.10:FF:000003">
    <property type="entry name" value="Xaa-pro aminopeptidase P"/>
    <property type="match status" value="1"/>
</dbReference>
<sequence length="695" mass="75810">MSSMDLSSPGAFAMMAAKCPCCFNPGTVHTGNITAQSKLSALRVLMAERNLDAYLILSPDAHNSEYVSSCDERRSYLSGFSGSAGTALVTRDKALLWTDARYFVQAENQLDGDLWSLMKMYEPGVPEVNDWISENLDASSRIGMDPTTCLKSRAVEWQYSWSIKSASSPTVLVPIRENLVDAIWPDRPEVPMEPLAVHAMDLSGESVSSKLERVKNSVSRTNSDVLVVSALDQIAWLFNLRGSDIMCNPVFFAYAVLDCRPTDTSAAVHLFVGRRSDSEGGAGWDGWISQDVKDHLSEASVTIHPYGAFDTKLSGILSGMVTDQKEKKNLTVMVEKTSCSVAIADSITASGVAKLKETETVSPVENFKSIKNEAEIAGIKSAALKDSVAVVKFLALLTEQISDNSNELREAAVCDTLISYRKSLDGYIGDSFPTISSSGPNSAVIHYKPETGSDQERALSTDEMYLLDTGAQFLDGTTDVTRTVHFGSPSDEQRRCYTRVLQGHVGLAQAIFPCGTPGLMLDTFARAPLWNDGLVYGHGTGHGIGAYLNVHEGPIGIGGGNVPGDIIRSNPRMQAYYLEPIEAGMYVSNEPGFYKDGEWGIRIESDIVSEVVPENDSNEKSSLFPYGRTGNRAFLRFQYMTQVPMCKKLIDISLLNEGEIKWLNEYHKGVLEALTPLLGNDGRALSWLQAETAPL</sequence>
<dbReference type="Pfam" id="PF16188">
    <property type="entry name" value="Peptidase_M24_C"/>
    <property type="match status" value="1"/>
</dbReference>
<dbReference type="PANTHER" id="PTHR43763:SF6">
    <property type="entry name" value="XAA-PRO AMINOPEPTIDASE 1"/>
    <property type="match status" value="1"/>
</dbReference>
<feature type="domain" description="Peptidase M24" evidence="6">
    <location>
        <begin position="378"/>
        <end position="608"/>
    </location>
</feature>
<gene>
    <name evidence="9" type="ORF">DBRI1063_LOCUS14546</name>
</gene>
<evidence type="ECO:0000256" key="3">
    <source>
        <dbReference type="ARBA" id="ARBA00022723"/>
    </source>
</evidence>
<dbReference type="CDD" id="cd01085">
    <property type="entry name" value="APP"/>
    <property type="match status" value="1"/>
</dbReference>
<name>A0A6U3YFX8_9STRA</name>
<accession>A0A6U3YFX8</accession>
<keyword evidence="3" id="KW-0479">Metal-binding</keyword>
<dbReference type="GO" id="GO:0046872">
    <property type="term" value="F:metal ion binding"/>
    <property type="evidence" value="ECO:0007669"/>
    <property type="project" value="UniProtKB-KW"/>
</dbReference>
<evidence type="ECO:0000313" key="9">
    <source>
        <dbReference type="EMBL" id="CAD9336969.1"/>
    </source>
</evidence>
<dbReference type="PANTHER" id="PTHR43763">
    <property type="entry name" value="XAA-PRO AMINOPEPTIDASE 1"/>
    <property type="match status" value="1"/>
</dbReference>
<dbReference type="InterPro" id="IPR000587">
    <property type="entry name" value="Creatinase_N"/>
</dbReference>
<evidence type="ECO:0000256" key="2">
    <source>
        <dbReference type="ARBA" id="ARBA00008766"/>
    </source>
</evidence>
<comment type="similarity">
    <text evidence="2">Belongs to the peptidase M24B family.</text>
</comment>
<keyword evidence="4" id="KW-0378">Hydrolase</keyword>